<accession>A0ABM6LFK0</accession>
<dbReference type="Proteomes" id="UP000196877">
    <property type="component" value="Chromosome"/>
</dbReference>
<organism evidence="1 2">
    <name type="scientific">Bacillus sonorensis</name>
    <dbReference type="NCBI Taxonomy" id="119858"/>
    <lineage>
        <taxon>Bacteria</taxon>
        <taxon>Bacillati</taxon>
        <taxon>Bacillota</taxon>
        <taxon>Bacilli</taxon>
        <taxon>Bacillales</taxon>
        <taxon>Bacillaceae</taxon>
        <taxon>Bacillus</taxon>
    </lineage>
</organism>
<keyword evidence="2" id="KW-1185">Reference proteome</keyword>
<name>A0ABM6LFK0_9BACI</name>
<dbReference type="RefSeq" id="WP_006637886.1">
    <property type="nucleotide sequence ID" value="NZ_BORD01000003.1"/>
</dbReference>
<evidence type="ECO:0000313" key="1">
    <source>
        <dbReference type="EMBL" id="ASB88035.1"/>
    </source>
</evidence>
<protein>
    <submittedName>
        <fullName evidence="1">Uncharacterized protein</fullName>
    </submittedName>
</protein>
<sequence length="94" mass="9938">MNDTYLTVPYASENQLRQYPGYFGYPGYQMTYVFTHGTPIIYNPYGAVPLSPTGVIGHPGIPAAGVHGFAGGHGFSGAVGGFRNEGNCSQFCGL</sequence>
<proteinExistence type="predicted"/>
<dbReference type="EMBL" id="CP021920">
    <property type="protein sequence ID" value="ASB88035.1"/>
    <property type="molecule type" value="Genomic_DNA"/>
</dbReference>
<dbReference type="GeneID" id="92854515"/>
<reference evidence="1 2" key="1">
    <citation type="submission" date="2017-06" db="EMBL/GenBank/DDBJ databases">
        <title>Genome sequence of Bacillus sonorensis strain SRCM101395.</title>
        <authorList>
            <person name="Cho S.H."/>
        </authorList>
    </citation>
    <scope>NUCLEOTIDE SEQUENCE [LARGE SCALE GENOMIC DNA]</scope>
    <source>
        <strain evidence="1 2">SRCM101395</strain>
    </source>
</reference>
<gene>
    <name evidence="1" type="ORF">S101395_01526</name>
</gene>
<evidence type="ECO:0000313" key="2">
    <source>
        <dbReference type="Proteomes" id="UP000196877"/>
    </source>
</evidence>